<comment type="function">
    <text evidence="8">One of the components of the core complex of photosystem II (PSII). PSII is a light-driven water:plastoquinone oxidoreductase that uses light energy to abstract electrons from H(2)O, generating O(2) and a proton gradient subsequently used for ATP formation. It consists of a core antenna complex that captures photons, and an electron transfer chain that converts photonic excitation into a charge separation. This subunit is found at the monomer-monomer interface.</text>
</comment>
<protein>
    <recommendedName>
        <fullName evidence="8">Photosystem II reaction center protein M</fullName>
        <shortName evidence="8">PSII-M</shortName>
    </recommendedName>
</protein>
<dbReference type="GO" id="GO:0019684">
    <property type="term" value="P:photosynthesis, light reaction"/>
    <property type="evidence" value="ECO:0007669"/>
    <property type="project" value="InterPro"/>
</dbReference>
<reference evidence="9" key="1">
    <citation type="submission" date="2009-01" db="EMBL/GenBank/DDBJ databases">
        <title>Complete sequence of chromosome Cyanothece sp. PCC 7425.</title>
        <authorList>
            <consortium name="US DOE Joint Genome Institute"/>
            <person name="Lucas S."/>
            <person name="Copeland A."/>
            <person name="Lapidus A."/>
            <person name="Glavina del Rio T."/>
            <person name="Dalin E."/>
            <person name="Tice H."/>
            <person name="Bruce D."/>
            <person name="Goodwin L."/>
            <person name="Pitluck S."/>
            <person name="Sims D."/>
            <person name="Meineke L."/>
            <person name="Brettin T."/>
            <person name="Detter J.C."/>
            <person name="Han C."/>
            <person name="Larimer F."/>
            <person name="Land M."/>
            <person name="Hauser L."/>
            <person name="Kyrpides N."/>
            <person name="Ovchinnikova G."/>
            <person name="Liberton M."/>
            <person name="Stoeckel J."/>
            <person name="Banerjee A."/>
            <person name="Singh A."/>
            <person name="Page L."/>
            <person name="Sato H."/>
            <person name="Zhao L."/>
            <person name="Sherman L."/>
            <person name="Pakrasi H."/>
            <person name="Richardson P."/>
        </authorList>
    </citation>
    <scope>NUCLEOTIDE SEQUENCE</scope>
    <source>
        <strain evidence="9">PCC 7425</strain>
    </source>
</reference>
<evidence type="ECO:0000256" key="8">
    <source>
        <dbReference type="HAMAP-Rule" id="MF_00438"/>
    </source>
</evidence>
<dbReference type="SUPFAM" id="SSF161033">
    <property type="entry name" value="Photosystem II reaction center protein M, PsbM"/>
    <property type="match status" value="1"/>
</dbReference>
<evidence type="ECO:0000256" key="6">
    <source>
        <dbReference type="ARBA" id="ARBA00023136"/>
    </source>
</evidence>
<evidence type="ECO:0000256" key="2">
    <source>
        <dbReference type="ARBA" id="ARBA00022469"/>
    </source>
</evidence>
<keyword evidence="7 8" id="KW-0604">Photosystem II</keyword>
<keyword evidence="5 8" id="KW-1133">Transmembrane helix</keyword>
<organism evidence="9">
    <name type="scientific">Cyanothece sp. (strain PCC 7425 / ATCC 29141)</name>
    <dbReference type="NCBI Taxonomy" id="395961"/>
    <lineage>
        <taxon>Bacteria</taxon>
        <taxon>Bacillati</taxon>
        <taxon>Cyanobacteriota</taxon>
        <taxon>Cyanophyceae</taxon>
        <taxon>Gomontiellales</taxon>
        <taxon>Cyanothecaceae</taxon>
        <taxon>Cyanothece</taxon>
    </lineage>
</organism>
<keyword evidence="4 8" id="KW-0812">Transmembrane</keyword>
<gene>
    <name evidence="8" type="primary">psbM</name>
    <name evidence="9" type="ordered locus">Cyan7425_0859</name>
</gene>
<accession>B8HWU2</accession>
<dbReference type="EMBL" id="CP001344">
    <property type="protein sequence ID" value="ACL43245.1"/>
    <property type="molecule type" value="Genomic_DNA"/>
</dbReference>
<keyword evidence="3 8" id="KW-0602">Photosynthesis</keyword>
<dbReference type="Pfam" id="PF05151">
    <property type="entry name" value="PsbM"/>
    <property type="match status" value="1"/>
</dbReference>
<dbReference type="GO" id="GO:0031676">
    <property type="term" value="C:plasma membrane-derived thylakoid membrane"/>
    <property type="evidence" value="ECO:0007669"/>
    <property type="project" value="UniProtKB-SubCell"/>
</dbReference>
<dbReference type="HAMAP" id="MF_00438">
    <property type="entry name" value="PSII_PsbM"/>
    <property type="match status" value="1"/>
</dbReference>
<dbReference type="InterPro" id="IPR037269">
    <property type="entry name" value="PSII_PsbM_sf"/>
</dbReference>
<dbReference type="KEGG" id="cyn:Cyan7425_0859"/>
<dbReference type="STRING" id="395961.Cyan7425_0859"/>
<dbReference type="GO" id="GO:0009523">
    <property type="term" value="C:photosystem II"/>
    <property type="evidence" value="ECO:0007669"/>
    <property type="project" value="UniProtKB-KW"/>
</dbReference>
<evidence type="ECO:0000256" key="7">
    <source>
        <dbReference type="ARBA" id="ARBA00023276"/>
    </source>
</evidence>
<name>B8HWU2_CYAP4</name>
<keyword evidence="2 8" id="KW-0674">Reaction center</keyword>
<dbReference type="NCBIfam" id="TIGR03038">
    <property type="entry name" value="PS_II_psbM"/>
    <property type="match status" value="1"/>
</dbReference>
<comment type="subunit">
    <text evidence="8">PSII is composed of 1 copy each of membrane proteins PsbA, PsbB, PsbC, PsbD, PsbE, PsbF, PsbH, PsbI, PsbJ, PsbK, PsbL, PsbM, PsbT, PsbX, PsbY, PsbZ, Psb30/Ycf12, peripheral proteins PsbO, CyanoQ (PsbQ),PsbU, PsbV and a large number of cofactors. It forms dimeric complexes.</text>
</comment>
<feature type="transmembrane region" description="Helical" evidence="8">
    <location>
        <begin position="6"/>
        <end position="29"/>
    </location>
</feature>
<comment type="subcellular location">
    <subcellularLocation>
        <location evidence="8">Cellular thylakoid membrane</location>
        <topology evidence="8">Single-pass membrane protein</topology>
    </subcellularLocation>
    <subcellularLocation>
        <location evidence="1">Membrane</location>
        <topology evidence="1">Single-pass membrane protein</topology>
    </subcellularLocation>
</comment>
<dbReference type="PANTHER" id="PTHR35774">
    <property type="entry name" value="PHOTOSYSTEM II REACTION CENTER PROTEIN M"/>
    <property type="match status" value="1"/>
</dbReference>
<dbReference type="AlphaFoldDB" id="B8HWU2"/>
<evidence type="ECO:0000313" key="9">
    <source>
        <dbReference type="EMBL" id="ACL43245.1"/>
    </source>
</evidence>
<keyword evidence="8" id="KW-0793">Thylakoid</keyword>
<evidence type="ECO:0000256" key="4">
    <source>
        <dbReference type="ARBA" id="ARBA00022692"/>
    </source>
</evidence>
<evidence type="ECO:0000256" key="1">
    <source>
        <dbReference type="ARBA" id="ARBA00004167"/>
    </source>
</evidence>
<sequence length="39" mass="4297">MDMEVNKLGLIATALFVIVPTVFLIILYVQTASREGRSS</sequence>
<proteinExistence type="inferred from homology"/>
<evidence type="ECO:0000256" key="3">
    <source>
        <dbReference type="ARBA" id="ARBA00022531"/>
    </source>
</evidence>
<comment type="similarity">
    <text evidence="8">Belongs to the PsbM family.</text>
</comment>
<dbReference type="HOGENOM" id="CLU_215415_1_0_3"/>
<keyword evidence="6 8" id="KW-0472">Membrane</keyword>
<evidence type="ECO:0000256" key="5">
    <source>
        <dbReference type="ARBA" id="ARBA00022989"/>
    </source>
</evidence>
<dbReference type="PANTHER" id="PTHR35774:SF1">
    <property type="entry name" value="PHOTOSYSTEM II REACTION CENTER PROTEIN M"/>
    <property type="match status" value="1"/>
</dbReference>
<dbReference type="InterPro" id="IPR007826">
    <property type="entry name" value="PSII_PsbM"/>
</dbReference>